<reference evidence="1" key="1">
    <citation type="submission" date="2020-08" db="EMBL/GenBank/DDBJ databases">
        <title>Multicomponent nature underlies the extraordinary mechanical properties of spider dragline silk.</title>
        <authorList>
            <person name="Kono N."/>
            <person name="Nakamura H."/>
            <person name="Mori M."/>
            <person name="Yoshida Y."/>
            <person name="Ohtoshi R."/>
            <person name="Malay A.D."/>
            <person name="Moran D.A.P."/>
            <person name="Tomita M."/>
            <person name="Numata K."/>
            <person name="Arakawa K."/>
        </authorList>
    </citation>
    <scope>NUCLEOTIDE SEQUENCE</scope>
</reference>
<evidence type="ECO:0000313" key="1">
    <source>
        <dbReference type="EMBL" id="GFY54565.1"/>
    </source>
</evidence>
<gene>
    <name evidence="1" type="ORF">TNIN_200511</name>
</gene>
<proteinExistence type="predicted"/>
<dbReference type="AlphaFoldDB" id="A0A8X6XL29"/>
<sequence length="80" mass="8870">MASKLRESEEEGEDLASEDERCVSIAFSKCAGDVSSSPSISKRFYAFCAEAFPINCPESGLSDDQCLIWGTKLHYLQNRN</sequence>
<dbReference type="Proteomes" id="UP000886998">
    <property type="component" value="Unassembled WGS sequence"/>
</dbReference>
<evidence type="ECO:0000313" key="2">
    <source>
        <dbReference type="Proteomes" id="UP000886998"/>
    </source>
</evidence>
<keyword evidence="2" id="KW-1185">Reference proteome</keyword>
<dbReference type="EMBL" id="BMAV01009926">
    <property type="protein sequence ID" value="GFY54565.1"/>
    <property type="molecule type" value="Genomic_DNA"/>
</dbReference>
<comment type="caution">
    <text evidence="1">The sequence shown here is derived from an EMBL/GenBank/DDBJ whole genome shotgun (WGS) entry which is preliminary data.</text>
</comment>
<protein>
    <submittedName>
        <fullName evidence="1">Uncharacterized protein</fullName>
    </submittedName>
</protein>
<name>A0A8X6XL29_9ARAC</name>
<accession>A0A8X6XL29</accession>
<organism evidence="1 2">
    <name type="scientific">Trichonephila inaurata madagascariensis</name>
    <dbReference type="NCBI Taxonomy" id="2747483"/>
    <lineage>
        <taxon>Eukaryota</taxon>
        <taxon>Metazoa</taxon>
        <taxon>Ecdysozoa</taxon>
        <taxon>Arthropoda</taxon>
        <taxon>Chelicerata</taxon>
        <taxon>Arachnida</taxon>
        <taxon>Araneae</taxon>
        <taxon>Araneomorphae</taxon>
        <taxon>Entelegynae</taxon>
        <taxon>Araneoidea</taxon>
        <taxon>Nephilidae</taxon>
        <taxon>Trichonephila</taxon>
        <taxon>Trichonephila inaurata</taxon>
    </lineage>
</organism>